<name>A0A226E939_FOLCA</name>
<dbReference type="AlphaFoldDB" id="A0A226E939"/>
<gene>
    <name evidence="2" type="ORF">Fcan01_11790</name>
</gene>
<comment type="caution">
    <text evidence="2">The sequence shown here is derived from an EMBL/GenBank/DDBJ whole genome shotgun (WGS) entry which is preliminary data.</text>
</comment>
<accession>A0A226E939</accession>
<proteinExistence type="predicted"/>
<organism evidence="2 3">
    <name type="scientific">Folsomia candida</name>
    <name type="common">Springtail</name>
    <dbReference type="NCBI Taxonomy" id="158441"/>
    <lineage>
        <taxon>Eukaryota</taxon>
        <taxon>Metazoa</taxon>
        <taxon>Ecdysozoa</taxon>
        <taxon>Arthropoda</taxon>
        <taxon>Hexapoda</taxon>
        <taxon>Collembola</taxon>
        <taxon>Entomobryomorpha</taxon>
        <taxon>Isotomoidea</taxon>
        <taxon>Isotomidae</taxon>
        <taxon>Proisotominae</taxon>
        <taxon>Folsomia</taxon>
    </lineage>
</organism>
<dbReference type="EMBL" id="LNIX01000005">
    <property type="protein sequence ID" value="OXA53381.1"/>
    <property type="molecule type" value="Genomic_DNA"/>
</dbReference>
<reference evidence="2 3" key="1">
    <citation type="submission" date="2015-12" db="EMBL/GenBank/DDBJ databases">
        <title>The genome of Folsomia candida.</title>
        <authorList>
            <person name="Faddeeva A."/>
            <person name="Derks M.F."/>
            <person name="Anvar Y."/>
            <person name="Smit S."/>
            <person name="Van Straalen N."/>
            <person name="Roelofs D."/>
        </authorList>
    </citation>
    <scope>NUCLEOTIDE SEQUENCE [LARGE SCALE GENOMIC DNA]</scope>
    <source>
        <strain evidence="2 3">VU population</strain>
        <tissue evidence="2">Whole body</tissue>
    </source>
</reference>
<evidence type="ECO:0000256" key="1">
    <source>
        <dbReference type="SAM" id="SignalP"/>
    </source>
</evidence>
<keyword evidence="1" id="KW-0732">Signal</keyword>
<feature type="chain" id="PRO_5012850184" evidence="1">
    <location>
        <begin position="23"/>
        <end position="146"/>
    </location>
</feature>
<sequence length="146" mass="15842">MEGSLFILQLFVAVLIPNLVSSTADYGEACSSTNACIPYGNNPDQKVVCMYRGPASVFCNTVNVEVGRCQCARNCGMANFYNDVGEFLPEEGRCVGFVGTSCYDGWAQNDCVPNSYCPQNRRICECNLGFEVSSDGKHCVRSSATI</sequence>
<protein>
    <submittedName>
        <fullName evidence="2">Uncharacterized protein</fullName>
    </submittedName>
</protein>
<evidence type="ECO:0000313" key="3">
    <source>
        <dbReference type="Proteomes" id="UP000198287"/>
    </source>
</evidence>
<feature type="signal peptide" evidence="1">
    <location>
        <begin position="1"/>
        <end position="22"/>
    </location>
</feature>
<evidence type="ECO:0000313" key="2">
    <source>
        <dbReference type="EMBL" id="OXA53381.1"/>
    </source>
</evidence>
<dbReference type="Proteomes" id="UP000198287">
    <property type="component" value="Unassembled WGS sequence"/>
</dbReference>
<keyword evidence="3" id="KW-1185">Reference proteome</keyword>